<protein>
    <submittedName>
        <fullName evidence="1">Uncharacterized protein</fullName>
    </submittedName>
</protein>
<accession>A0AAD5MH31</accession>
<name>A0AAD5MH31_PARTN</name>
<dbReference type="Proteomes" id="UP001196413">
    <property type="component" value="Unassembled WGS sequence"/>
</dbReference>
<sequence>MVVAKVRVDTSTTFHPYRINSSKDIFLGIVIHTVPNQLTTTHYVRRDSCDSHRVWVSYYLKYLKRFFSGINITLSINDSPHDRKLSHLKSTILLEGFSIESRFGFVKRFLVLDKGRQKKWMILATDIDDPLHGVNMHGRPTELLLCTLMTNKESTSACANYLAISSQKVFSWFIVYQRFYVRPTTPSVLPKYRQELDNMITTFSLSLSGTYSWKME</sequence>
<dbReference type="EMBL" id="JAHQIW010003376">
    <property type="protein sequence ID" value="KAJ1358427.1"/>
    <property type="molecule type" value="Genomic_DNA"/>
</dbReference>
<evidence type="ECO:0000313" key="2">
    <source>
        <dbReference type="Proteomes" id="UP001196413"/>
    </source>
</evidence>
<organism evidence="1 2">
    <name type="scientific">Parelaphostrongylus tenuis</name>
    <name type="common">Meningeal worm</name>
    <dbReference type="NCBI Taxonomy" id="148309"/>
    <lineage>
        <taxon>Eukaryota</taxon>
        <taxon>Metazoa</taxon>
        <taxon>Ecdysozoa</taxon>
        <taxon>Nematoda</taxon>
        <taxon>Chromadorea</taxon>
        <taxon>Rhabditida</taxon>
        <taxon>Rhabditina</taxon>
        <taxon>Rhabditomorpha</taxon>
        <taxon>Strongyloidea</taxon>
        <taxon>Metastrongylidae</taxon>
        <taxon>Parelaphostrongylus</taxon>
    </lineage>
</organism>
<gene>
    <name evidence="1" type="ORF">KIN20_016851</name>
</gene>
<dbReference type="AlphaFoldDB" id="A0AAD5MH31"/>
<proteinExistence type="predicted"/>
<evidence type="ECO:0000313" key="1">
    <source>
        <dbReference type="EMBL" id="KAJ1358427.1"/>
    </source>
</evidence>
<comment type="caution">
    <text evidence="1">The sequence shown here is derived from an EMBL/GenBank/DDBJ whole genome shotgun (WGS) entry which is preliminary data.</text>
</comment>
<reference evidence="1" key="1">
    <citation type="submission" date="2021-06" db="EMBL/GenBank/DDBJ databases">
        <title>Parelaphostrongylus tenuis whole genome reference sequence.</title>
        <authorList>
            <person name="Garwood T.J."/>
            <person name="Larsen P.A."/>
            <person name="Fountain-Jones N.M."/>
            <person name="Garbe J.R."/>
            <person name="Macchietto M.G."/>
            <person name="Kania S.A."/>
            <person name="Gerhold R.W."/>
            <person name="Richards J.E."/>
            <person name="Wolf T.M."/>
        </authorList>
    </citation>
    <scope>NUCLEOTIDE SEQUENCE</scope>
    <source>
        <strain evidence="1">MNPRO001-30</strain>
        <tissue evidence="1">Meninges</tissue>
    </source>
</reference>
<keyword evidence="2" id="KW-1185">Reference proteome</keyword>